<evidence type="ECO:0000313" key="1">
    <source>
        <dbReference type="EMBL" id="OQE92979.1"/>
    </source>
</evidence>
<evidence type="ECO:0000313" key="2">
    <source>
        <dbReference type="Proteomes" id="UP000191691"/>
    </source>
</evidence>
<name>A0A1V6YZW9_PENNA</name>
<gene>
    <name evidence="1" type="ORF">PENNAL_c0006G03607</name>
</gene>
<keyword evidence="2" id="KW-1185">Reference proteome</keyword>
<sequence length="195" mass="22450">MESGKLLPVKHQPERNENWHFLFQKIKDHRTARHFLYRFPWRVFTNTRQTLSNYQILEADNILSTHKRQTMARLQSRRTQLNSNMGGLNSTALQALLSLHTSHPEGVGFQPPRWRRANTKQKVNKLSARFQPSHGVCNSVQSDIDEVTSALLVYHHNTAIDTKKAPRRSLLSVNVPKPYLAADDMDGKALDKFPT</sequence>
<proteinExistence type="predicted"/>
<organism evidence="1 2">
    <name type="scientific">Penicillium nalgiovense</name>
    <dbReference type="NCBI Taxonomy" id="60175"/>
    <lineage>
        <taxon>Eukaryota</taxon>
        <taxon>Fungi</taxon>
        <taxon>Dikarya</taxon>
        <taxon>Ascomycota</taxon>
        <taxon>Pezizomycotina</taxon>
        <taxon>Eurotiomycetes</taxon>
        <taxon>Eurotiomycetidae</taxon>
        <taxon>Eurotiales</taxon>
        <taxon>Aspergillaceae</taxon>
        <taxon>Penicillium</taxon>
    </lineage>
</organism>
<dbReference type="AlphaFoldDB" id="A0A1V6YZW9"/>
<comment type="caution">
    <text evidence="1">The sequence shown here is derived from an EMBL/GenBank/DDBJ whole genome shotgun (WGS) entry which is preliminary data.</text>
</comment>
<reference evidence="2" key="1">
    <citation type="journal article" date="2017" name="Nat. Microbiol.">
        <title>Global analysis of biosynthetic gene clusters reveals vast potential of secondary metabolite production in Penicillium species.</title>
        <authorList>
            <person name="Nielsen J.C."/>
            <person name="Grijseels S."/>
            <person name="Prigent S."/>
            <person name="Ji B."/>
            <person name="Dainat J."/>
            <person name="Nielsen K.F."/>
            <person name="Frisvad J.C."/>
            <person name="Workman M."/>
            <person name="Nielsen J."/>
        </authorList>
    </citation>
    <scope>NUCLEOTIDE SEQUENCE [LARGE SCALE GENOMIC DNA]</scope>
    <source>
        <strain evidence="2">IBT 13039</strain>
    </source>
</reference>
<dbReference type="EMBL" id="MOOB01000006">
    <property type="protein sequence ID" value="OQE92979.1"/>
    <property type="molecule type" value="Genomic_DNA"/>
</dbReference>
<dbReference type="Proteomes" id="UP000191691">
    <property type="component" value="Unassembled WGS sequence"/>
</dbReference>
<accession>A0A1V6YZW9</accession>
<protein>
    <submittedName>
        <fullName evidence="1">Uncharacterized protein</fullName>
    </submittedName>
</protein>